<evidence type="ECO:0000313" key="1">
    <source>
        <dbReference type="EMBL" id="NYE94583.1"/>
    </source>
</evidence>
<dbReference type="Proteomes" id="UP000521748">
    <property type="component" value="Unassembled WGS sequence"/>
</dbReference>
<dbReference type="AlphaFoldDB" id="A0A7Y9LS47"/>
<comment type="caution">
    <text evidence="1">The sequence shown here is derived from an EMBL/GenBank/DDBJ whole genome shotgun (WGS) entry which is preliminary data.</text>
</comment>
<reference evidence="1 2" key="1">
    <citation type="submission" date="2020-07" db="EMBL/GenBank/DDBJ databases">
        <title>Sequencing the genomes of 1000 actinobacteria strains.</title>
        <authorList>
            <person name="Klenk H.-P."/>
        </authorList>
    </citation>
    <scope>NUCLEOTIDE SEQUENCE [LARGE SCALE GENOMIC DNA]</scope>
    <source>
        <strain evidence="1 2">DSM 102047</strain>
    </source>
</reference>
<dbReference type="RefSeq" id="WP_179388328.1">
    <property type="nucleotide sequence ID" value="NZ_JACBYQ010000001.1"/>
</dbReference>
<accession>A0A7Y9LS47</accession>
<dbReference type="EMBL" id="JACBYQ010000001">
    <property type="protein sequence ID" value="NYE94583.1"/>
    <property type="molecule type" value="Genomic_DNA"/>
</dbReference>
<gene>
    <name evidence="1" type="ORF">FHU41_000804</name>
</gene>
<name>A0A7Y9LS47_9MICC</name>
<sequence>MTSQKLPIPRPVTVSNSIVVDRNDVAVAVRGVGVTEDGISFALQVLTSFNYDYSTGYPFNLPHVQPDAGALTVRARWRLVDDDAVYDDSIYGEFAPGFRLEGATWGTCAGGEIWRGDFRMTYPVPVRNLHQFRVAFNWENRQIETALDVPVQDLIAALPNI</sequence>
<evidence type="ECO:0000313" key="2">
    <source>
        <dbReference type="Proteomes" id="UP000521748"/>
    </source>
</evidence>
<keyword evidence="2" id="KW-1185">Reference proteome</keyword>
<organism evidence="1 2">
    <name type="scientific">Psychromicrobium silvestre</name>
    <dbReference type="NCBI Taxonomy" id="1645614"/>
    <lineage>
        <taxon>Bacteria</taxon>
        <taxon>Bacillati</taxon>
        <taxon>Actinomycetota</taxon>
        <taxon>Actinomycetes</taxon>
        <taxon>Micrococcales</taxon>
        <taxon>Micrococcaceae</taxon>
        <taxon>Psychromicrobium</taxon>
    </lineage>
</organism>
<protein>
    <submittedName>
        <fullName evidence="1">Uncharacterized protein</fullName>
    </submittedName>
</protein>
<proteinExistence type="predicted"/>